<dbReference type="AlphaFoldDB" id="A0A9C6XU61"/>
<keyword evidence="1" id="KW-0479">Metal-binding</keyword>
<organism evidence="4 5">
    <name type="scientific">Frankliniella occidentalis</name>
    <name type="common">Western flower thrips</name>
    <name type="synonym">Euthrips occidentalis</name>
    <dbReference type="NCBI Taxonomy" id="133901"/>
    <lineage>
        <taxon>Eukaryota</taxon>
        <taxon>Metazoa</taxon>
        <taxon>Ecdysozoa</taxon>
        <taxon>Arthropoda</taxon>
        <taxon>Hexapoda</taxon>
        <taxon>Insecta</taxon>
        <taxon>Pterygota</taxon>
        <taxon>Neoptera</taxon>
        <taxon>Paraneoptera</taxon>
        <taxon>Thysanoptera</taxon>
        <taxon>Terebrantia</taxon>
        <taxon>Thripoidea</taxon>
        <taxon>Thripidae</taxon>
        <taxon>Frankliniella</taxon>
    </lineage>
</organism>
<feature type="region of interest" description="Disordered" evidence="2">
    <location>
        <begin position="174"/>
        <end position="195"/>
    </location>
</feature>
<keyword evidence="1" id="KW-0863">Zinc-finger</keyword>
<keyword evidence="1" id="KW-0862">Zinc</keyword>
<evidence type="ECO:0000313" key="4">
    <source>
        <dbReference type="Proteomes" id="UP000504606"/>
    </source>
</evidence>
<feature type="compositionally biased region" description="Polar residues" evidence="2">
    <location>
        <begin position="182"/>
        <end position="193"/>
    </location>
</feature>
<protein>
    <submittedName>
        <fullName evidence="5">Uncharacterized protein LOC113206488</fullName>
    </submittedName>
</protein>
<name>A0A9C6XU61_FRAOC</name>
<sequence>MTVFPHFQFLNFCAITESLGGHSWYHFDDTKVSNSTLRKLSSEQAYLVWYQRVDSGGKLSLETEQIIEKFSQPKESPETGDTHRTVEPDNEDVFFNSDGSLDLFYSPSESSLALSQKAPSPFPTEWEAPDLSEPIINNLPPISNCITRSQNQDVKVSSEVGCRITSTAPHTQKVTAIPNGIPGSQSQPTQTQGPGCDHPNLDLDIIDPQLNEEDEVPGAQLDIEKIESYKNAQLVRWLQCRRLPLKGKRQALITRVENHMRNKVSSLLYPGVDGGKWYELKRKRLMSEAQQIISRLPQVQPWGPSLFKPFPSVHIPNKYSSVKAKEYLKQIPETRFTYDGGVEAVEAVESEPDSQGLVDFSVSTQSDRKNIFVDGTLRRANLFIDSGRVVTIKDCQRNDHYFVNAMVHASYRNVTYEVTVTISKKSGSVCAAGCCCKARALGRCCHVMAVLLLIGRHVENQGHEAVTCTGRLCYWLASGSEANRQPGIVREKGEYYNEARYYRRGHFDPRPTAIQVGVDEAKVKYFYSLIEDYPEKILWYYQLLHSPPPAEFYPDEHLTPVFGELCSYLLWNLNNIRQMSMTQPLHFPLTQKQSESNSWFRERSVRIPASNAKQILGLSSERGRMNFLRKHVWRLDPFKNDAMERGTQLEPVARRVFARDLKKVHPHHAVVVSGMWVNPMCPQLSCSPDGLIVDSNGIFKLLEIKCPAVLEEMDPNDYELLPKDQLGRFCLKRNKVTGKPQLKETNKWYYQVQMAMDIMKVEECDFVVFSTVKGKPKYLTVEVNYDESFWREKRERLKTIHREWFVPEYFLCNTPFKRPAYQLIYSPFHEDHEDKYFGDVEEGVKCLSLQNESEFLISVPQEEEQEESEDSDCDVKLNEYFEILYIDHDDE</sequence>
<dbReference type="GeneID" id="113206488"/>
<dbReference type="SUPFAM" id="SSF54001">
    <property type="entry name" value="Cysteine proteinases"/>
    <property type="match status" value="1"/>
</dbReference>
<dbReference type="PANTHER" id="PTHR46609:SF8">
    <property type="entry name" value="YQAJ VIRAL RECOMBINASE DOMAIN-CONTAINING PROTEIN"/>
    <property type="match status" value="1"/>
</dbReference>
<gene>
    <name evidence="5" type="primary">LOC113206488</name>
</gene>
<dbReference type="InterPro" id="IPR011335">
    <property type="entry name" value="Restrct_endonuc-II-like"/>
</dbReference>
<dbReference type="InterPro" id="IPR051703">
    <property type="entry name" value="NF-kappa-B_Signaling_Reg"/>
</dbReference>
<dbReference type="PANTHER" id="PTHR46609">
    <property type="entry name" value="EXONUCLEASE, PHAGE-TYPE/RECB, C-TERMINAL DOMAIN-CONTAINING PROTEIN"/>
    <property type="match status" value="1"/>
</dbReference>
<dbReference type="GO" id="GO:0006281">
    <property type="term" value="P:DNA repair"/>
    <property type="evidence" value="ECO:0007669"/>
    <property type="project" value="UniProtKB-ARBA"/>
</dbReference>
<keyword evidence="4" id="KW-1185">Reference proteome</keyword>
<dbReference type="InterPro" id="IPR038765">
    <property type="entry name" value="Papain-like_cys_pep_sf"/>
</dbReference>
<evidence type="ECO:0000259" key="3">
    <source>
        <dbReference type="PROSITE" id="PS50966"/>
    </source>
</evidence>
<feature type="region of interest" description="Disordered" evidence="2">
    <location>
        <begin position="71"/>
        <end position="90"/>
    </location>
</feature>
<evidence type="ECO:0000256" key="2">
    <source>
        <dbReference type="SAM" id="MobiDB-lite"/>
    </source>
</evidence>
<dbReference type="Proteomes" id="UP000504606">
    <property type="component" value="Unplaced"/>
</dbReference>
<dbReference type="SUPFAM" id="SSF52980">
    <property type="entry name" value="Restriction endonuclease-like"/>
    <property type="match status" value="1"/>
</dbReference>
<evidence type="ECO:0000313" key="5">
    <source>
        <dbReference type="RefSeq" id="XP_052131459.1"/>
    </source>
</evidence>
<dbReference type="CDD" id="cd22343">
    <property type="entry name" value="PDDEXK_lambda_exonuclease-like"/>
    <property type="match status" value="1"/>
</dbReference>
<reference evidence="5" key="1">
    <citation type="submission" date="2025-08" db="UniProtKB">
        <authorList>
            <consortium name="RefSeq"/>
        </authorList>
    </citation>
    <scope>IDENTIFICATION</scope>
    <source>
        <tissue evidence="5">Whole organism</tissue>
    </source>
</reference>
<dbReference type="GO" id="GO:0008270">
    <property type="term" value="F:zinc ion binding"/>
    <property type="evidence" value="ECO:0007669"/>
    <property type="project" value="UniProtKB-KW"/>
</dbReference>
<feature type="compositionally biased region" description="Basic and acidic residues" evidence="2">
    <location>
        <begin position="71"/>
        <end position="87"/>
    </location>
</feature>
<evidence type="ECO:0000256" key="1">
    <source>
        <dbReference type="PROSITE-ProRule" id="PRU00325"/>
    </source>
</evidence>
<dbReference type="Pfam" id="PF09588">
    <property type="entry name" value="YqaJ"/>
    <property type="match status" value="1"/>
</dbReference>
<accession>A0A9C6XU61</accession>
<dbReference type="InterPro" id="IPR007527">
    <property type="entry name" value="Znf_SWIM"/>
</dbReference>
<dbReference type="InterPro" id="IPR011604">
    <property type="entry name" value="PDDEXK-like_dom_sf"/>
</dbReference>
<dbReference type="PROSITE" id="PS50966">
    <property type="entry name" value="ZF_SWIM"/>
    <property type="match status" value="1"/>
</dbReference>
<dbReference type="KEGG" id="foc:113206488"/>
<dbReference type="Gene3D" id="3.90.320.10">
    <property type="match status" value="1"/>
</dbReference>
<dbReference type="RefSeq" id="XP_052131459.1">
    <property type="nucleotide sequence ID" value="XM_052275499.1"/>
</dbReference>
<feature type="domain" description="SWIM-type" evidence="3">
    <location>
        <begin position="416"/>
        <end position="455"/>
    </location>
</feature>
<dbReference type="OrthoDB" id="6771988at2759"/>
<proteinExistence type="predicted"/>
<dbReference type="InterPro" id="IPR019080">
    <property type="entry name" value="YqaJ_viral_recombinase"/>
</dbReference>